<dbReference type="AlphaFoldDB" id="A0A5J4KIK7"/>
<comment type="caution">
    <text evidence="2">The sequence shown here is derived from an EMBL/GenBank/DDBJ whole genome shotgun (WGS) entry which is preliminary data.</text>
</comment>
<dbReference type="InterPro" id="IPR009061">
    <property type="entry name" value="DNA-bd_dom_put_sf"/>
</dbReference>
<dbReference type="SUPFAM" id="SSF46955">
    <property type="entry name" value="Putative DNA-binding domain"/>
    <property type="match status" value="1"/>
</dbReference>
<dbReference type="Pfam" id="PF12728">
    <property type="entry name" value="HTH_17"/>
    <property type="match status" value="1"/>
</dbReference>
<dbReference type="Gene3D" id="1.10.10.10">
    <property type="entry name" value="Winged helix-like DNA-binding domain superfamily/Winged helix DNA-binding domain"/>
    <property type="match status" value="1"/>
</dbReference>
<dbReference type="Proteomes" id="UP000326912">
    <property type="component" value="Unassembled WGS sequence"/>
</dbReference>
<dbReference type="InterPro" id="IPR041657">
    <property type="entry name" value="HTH_17"/>
</dbReference>
<protein>
    <recommendedName>
        <fullName evidence="1">Helix-turn-helix domain-containing protein</fullName>
    </recommendedName>
</protein>
<keyword evidence="3" id="KW-1185">Reference proteome</keyword>
<gene>
    <name evidence="2" type="ORF">KDW_17670</name>
</gene>
<dbReference type="EMBL" id="BKZW01000001">
    <property type="protein sequence ID" value="GER87605.1"/>
    <property type="molecule type" value="Genomic_DNA"/>
</dbReference>
<reference evidence="2 3" key="1">
    <citation type="submission" date="2019-10" db="EMBL/GenBank/DDBJ databases">
        <title>Dictyobacter vulcani sp. nov., within the class Ktedonobacteria, isolated from soil of volcanic Mt. Zao.</title>
        <authorList>
            <person name="Zheng Y."/>
            <person name="Wang C.M."/>
            <person name="Sakai Y."/>
            <person name="Abe K."/>
            <person name="Yokota A."/>
            <person name="Yabe S."/>
        </authorList>
    </citation>
    <scope>NUCLEOTIDE SEQUENCE [LARGE SCALE GENOMIC DNA]</scope>
    <source>
        <strain evidence="2 3">W12</strain>
    </source>
</reference>
<dbReference type="InterPro" id="IPR010093">
    <property type="entry name" value="SinI_DNA-bd"/>
</dbReference>
<accession>A0A5J4KIK7</accession>
<dbReference type="InterPro" id="IPR036388">
    <property type="entry name" value="WH-like_DNA-bd_sf"/>
</dbReference>
<evidence type="ECO:0000259" key="1">
    <source>
        <dbReference type="Pfam" id="PF12728"/>
    </source>
</evidence>
<dbReference type="GO" id="GO:0003677">
    <property type="term" value="F:DNA binding"/>
    <property type="evidence" value="ECO:0007669"/>
    <property type="project" value="InterPro"/>
</dbReference>
<feature type="domain" description="Helix-turn-helix" evidence="1">
    <location>
        <begin position="19"/>
        <end position="68"/>
    </location>
</feature>
<proteinExistence type="predicted"/>
<dbReference type="RefSeq" id="WP_151755585.1">
    <property type="nucleotide sequence ID" value="NZ_BKZW01000001.1"/>
</dbReference>
<name>A0A5J4KIK7_9CHLR</name>
<dbReference type="NCBIfam" id="TIGR01764">
    <property type="entry name" value="excise"/>
    <property type="match status" value="1"/>
</dbReference>
<organism evidence="2 3">
    <name type="scientific">Dictyobacter vulcani</name>
    <dbReference type="NCBI Taxonomy" id="2607529"/>
    <lineage>
        <taxon>Bacteria</taxon>
        <taxon>Bacillati</taxon>
        <taxon>Chloroflexota</taxon>
        <taxon>Ktedonobacteria</taxon>
        <taxon>Ktedonobacterales</taxon>
        <taxon>Dictyobacteraceae</taxon>
        <taxon>Dictyobacter</taxon>
    </lineage>
</organism>
<sequence>MQKIAIKPPSQTAGELEPLLTIAQVAAILGVTRPTVYELIYKHGLPVVRLQKNVRVIPTSLTQWLATREQLEVR</sequence>
<evidence type="ECO:0000313" key="3">
    <source>
        <dbReference type="Proteomes" id="UP000326912"/>
    </source>
</evidence>
<evidence type="ECO:0000313" key="2">
    <source>
        <dbReference type="EMBL" id="GER87605.1"/>
    </source>
</evidence>